<proteinExistence type="predicted"/>
<comment type="caution">
    <text evidence="1">The sequence shown here is derived from an EMBL/GenBank/DDBJ whole genome shotgun (WGS) entry which is preliminary data.</text>
</comment>
<name>A0ABT4UNS7_9BACT</name>
<keyword evidence="2" id="KW-1185">Reference proteome</keyword>
<sequence length="46" mass="5474">MWRYREFWKLMNSRYALSGVAPMALDYINSNFFYHNVVPTGLDLSV</sequence>
<evidence type="ECO:0000313" key="1">
    <source>
        <dbReference type="EMBL" id="MDA3616486.1"/>
    </source>
</evidence>
<evidence type="ECO:0000313" key="2">
    <source>
        <dbReference type="Proteomes" id="UP001210231"/>
    </source>
</evidence>
<reference evidence="1 2" key="1">
    <citation type="submission" date="2022-12" db="EMBL/GenBank/DDBJ databases">
        <title>Chitinophagaceae gen. sp. nov., a new member of the family Chitinophagaceae, isolated from soil in a chemical factory.</title>
        <authorList>
            <person name="Ke Z."/>
        </authorList>
    </citation>
    <scope>NUCLEOTIDE SEQUENCE [LARGE SCALE GENOMIC DNA]</scope>
    <source>
        <strain evidence="1 2">LY-5</strain>
    </source>
</reference>
<organism evidence="1 2">
    <name type="scientific">Polluticaenibacter yanchengensis</name>
    <dbReference type="NCBI Taxonomy" id="3014562"/>
    <lineage>
        <taxon>Bacteria</taxon>
        <taxon>Pseudomonadati</taxon>
        <taxon>Bacteroidota</taxon>
        <taxon>Chitinophagia</taxon>
        <taxon>Chitinophagales</taxon>
        <taxon>Chitinophagaceae</taxon>
        <taxon>Polluticaenibacter</taxon>
    </lineage>
</organism>
<dbReference type="Proteomes" id="UP001210231">
    <property type="component" value="Unassembled WGS sequence"/>
</dbReference>
<dbReference type="RefSeq" id="WP_407032815.1">
    <property type="nucleotide sequence ID" value="NZ_JAQGEF010000031.1"/>
</dbReference>
<protein>
    <submittedName>
        <fullName evidence="1">Uncharacterized protein</fullName>
    </submittedName>
</protein>
<dbReference type="EMBL" id="JAQGEF010000031">
    <property type="protein sequence ID" value="MDA3616486.1"/>
    <property type="molecule type" value="Genomic_DNA"/>
</dbReference>
<accession>A0ABT4UNS7</accession>
<gene>
    <name evidence="1" type="ORF">O3P16_16870</name>
</gene>